<accession>A0A4U5QFR7</accession>
<proteinExistence type="predicted"/>
<name>A0A4U5QFR7_POPAL</name>
<gene>
    <name evidence="1" type="ORF">D5086_0000093400</name>
</gene>
<dbReference type="AlphaFoldDB" id="A0A4U5QFR7"/>
<comment type="caution">
    <text evidence="1">The sequence shown here is derived from an EMBL/GenBank/DDBJ whole genome shotgun (WGS) entry which is preliminary data.</text>
</comment>
<evidence type="ECO:0000313" key="1">
    <source>
        <dbReference type="EMBL" id="TKS09410.1"/>
    </source>
</evidence>
<dbReference type="EMBL" id="RCHU01000273">
    <property type="protein sequence ID" value="TKS09410.1"/>
    <property type="molecule type" value="Genomic_DNA"/>
</dbReference>
<reference evidence="1" key="1">
    <citation type="submission" date="2018-10" db="EMBL/GenBank/DDBJ databases">
        <title>Population genomic analysis revealed the cold adaptation of white poplar.</title>
        <authorList>
            <person name="Liu Y.-J."/>
        </authorList>
    </citation>
    <scope>NUCLEOTIDE SEQUENCE [LARGE SCALE GENOMIC DNA]</scope>
    <source>
        <strain evidence="1">PAL-ZL1</strain>
    </source>
</reference>
<organism evidence="1">
    <name type="scientific">Populus alba</name>
    <name type="common">White poplar</name>
    <dbReference type="NCBI Taxonomy" id="43335"/>
    <lineage>
        <taxon>Eukaryota</taxon>
        <taxon>Viridiplantae</taxon>
        <taxon>Streptophyta</taxon>
        <taxon>Embryophyta</taxon>
        <taxon>Tracheophyta</taxon>
        <taxon>Spermatophyta</taxon>
        <taxon>Magnoliopsida</taxon>
        <taxon>eudicotyledons</taxon>
        <taxon>Gunneridae</taxon>
        <taxon>Pentapetalae</taxon>
        <taxon>rosids</taxon>
        <taxon>fabids</taxon>
        <taxon>Malpighiales</taxon>
        <taxon>Salicaceae</taxon>
        <taxon>Saliceae</taxon>
        <taxon>Populus</taxon>
    </lineage>
</organism>
<protein>
    <submittedName>
        <fullName evidence="1">Uncharacterized protein</fullName>
    </submittedName>
</protein>
<sequence>MCGTLNTNAPPIEFLSYDHDEALKVIELLEDSDHKPFQSVQKTPARSIRNSVWWQQTTPKHGSKILKNLVTSGQHLLGMRFFLNIAARVALLQDGNFVARGFSHRSKTLKYPGTGSGYFDGFQKAFVCFGEFSITPTAKSVATKMKRLFPPAMIMDARYG</sequence>